<evidence type="ECO:0000256" key="2">
    <source>
        <dbReference type="RuleBase" id="RU003749"/>
    </source>
</evidence>
<sequence>MTQILKEGGKTIIKTGERIDTMNANQFEEDIQPALKDGGVDLEMDCTDLVYMASSGLRIIQKTMRTVMQLKGQFKIVNVSPEIYKVLAMTGFTKFMKVEQKKA</sequence>
<comment type="similarity">
    <text evidence="1 2">Belongs to the anti-sigma-factor antagonist family.</text>
</comment>
<evidence type="ECO:0000313" key="4">
    <source>
        <dbReference type="EMBL" id="SEF38972.1"/>
    </source>
</evidence>
<proteinExistence type="inferred from homology"/>
<gene>
    <name evidence="4" type="ORF">SAMN05216354_0157</name>
</gene>
<dbReference type="RefSeq" id="WP_036911761.1">
    <property type="nucleotide sequence ID" value="NZ_FNUV01000001.1"/>
</dbReference>
<dbReference type="PANTHER" id="PTHR33495">
    <property type="entry name" value="ANTI-SIGMA FACTOR ANTAGONIST TM_1081-RELATED-RELATED"/>
    <property type="match status" value="1"/>
</dbReference>
<dbReference type="Proteomes" id="UP000236735">
    <property type="component" value="Unassembled WGS sequence"/>
</dbReference>
<protein>
    <recommendedName>
        <fullName evidence="2">Anti-sigma factor antagonist</fullName>
    </recommendedName>
</protein>
<feature type="domain" description="STAS" evidence="3">
    <location>
        <begin position="1"/>
        <end position="103"/>
    </location>
</feature>
<name>A0A1H5RKT6_XYLRU</name>
<accession>A0A1H5RKT6</accession>
<dbReference type="Gene3D" id="3.30.750.24">
    <property type="entry name" value="STAS domain"/>
    <property type="match status" value="1"/>
</dbReference>
<evidence type="ECO:0000256" key="1">
    <source>
        <dbReference type="ARBA" id="ARBA00009013"/>
    </source>
</evidence>
<dbReference type="InterPro" id="IPR003658">
    <property type="entry name" value="Anti-sigma_ant"/>
</dbReference>
<dbReference type="InterPro" id="IPR036513">
    <property type="entry name" value="STAS_dom_sf"/>
</dbReference>
<dbReference type="Pfam" id="PF01740">
    <property type="entry name" value="STAS"/>
    <property type="match status" value="1"/>
</dbReference>
<dbReference type="EMBL" id="FNUV01000001">
    <property type="protein sequence ID" value="SEF38972.1"/>
    <property type="molecule type" value="Genomic_DNA"/>
</dbReference>
<dbReference type="NCBIfam" id="TIGR00377">
    <property type="entry name" value="ant_ant_sig"/>
    <property type="match status" value="1"/>
</dbReference>
<reference evidence="4 5" key="1">
    <citation type="submission" date="2016-10" db="EMBL/GenBank/DDBJ databases">
        <authorList>
            <person name="de Groot N.N."/>
        </authorList>
    </citation>
    <scope>NUCLEOTIDE SEQUENCE [LARGE SCALE GENOMIC DNA]</scope>
    <source>
        <strain evidence="4 5">AR32</strain>
    </source>
</reference>
<dbReference type="PROSITE" id="PS50801">
    <property type="entry name" value="STAS"/>
    <property type="match status" value="1"/>
</dbReference>
<dbReference type="GeneID" id="32572824"/>
<dbReference type="SUPFAM" id="SSF52091">
    <property type="entry name" value="SpoIIaa-like"/>
    <property type="match status" value="1"/>
</dbReference>
<evidence type="ECO:0000313" key="5">
    <source>
        <dbReference type="Proteomes" id="UP000236735"/>
    </source>
</evidence>
<organism evidence="4 5">
    <name type="scientific">Xylanibacter ruminicola</name>
    <name type="common">Prevotella ruminicola</name>
    <dbReference type="NCBI Taxonomy" id="839"/>
    <lineage>
        <taxon>Bacteria</taxon>
        <taxon>Pseudomonadati</taxon>
        <taxon>Bacteroidota</taxon>
        <taxon>Bacteroidia</taxon>
        <taxon>Bacteroidales</taxon>
        <taxon>Prevotellaceae</taxon>
        <taxon>Xylanibacter</taxon>
    </lineage>
</organism>
<dbReference type="AlphaFoldDB" id="A0A1H5RKT6"/>
<evidence type="ECO:0000259" key="3">
    <source>
        <dbReference type="PROSITE" id="PS50801"/>
    </source>
</evidence>
<dbReference type="InterPro" id="IPR002645">
    <property type="entry name" value="STAS_dom"/>
</dbReference>
<dbReference type="GO" id="GO:0043856">
    <property type="term" value="F:anti-sigma factor antagonist activity"/>
    <property type="evidence" value="ECO:0007669"/>
    <property type="project" value="InterPro"/>
</dbReference>
<dbReference type="CDD" id="cd07043">
    <property type="entry name" value="STAS_anti-anti-sigma_factors"/>
    <property type="match status" value="1"/>
</dbReference>